<dbReference type="InterPro" id="IPR002110">
    <property type="entry name" value="Ankyrin_rpt"/>
</dbReference>
<dbReference type="PROSITE" id="PS50297">
    <property type="entry name" value="ANK_REP_REGION"/>
    <property type="match status" value="1"/>
</dbReference>
<dbReference type="EMBL" id="JAAGNN010000001">
    <property type="protein sequence ID" value="KAF4093821.1"/>
    <property type="molecule type" value="Genomic_DNA"/>
</dbReference>
<dbReference type="Gene3D" id="1.20.5.190">
    <property type="match status" value="1"/>
</dbReference>
<dbReference type="Gene3D" id="1.25.40.20">
    <property type="entry name" value="Ankyrin repeat-containing domain"/>
    <property type="match status" value="1"/>
</dbReference>
<organism evidence="3 4">
    <name type="scientific">Ameiurus melas</name>
    <name type="common">Black bullhead</name>
    <name type="synonym">Silurus melas</name>
    <dbReference type="NCBI Taxonomy" id="219545"/>
    <lineage>
        <taxon>Eukaryota</taxon>
        <taxon>Metazoa</taxon>
        <taxon>Chordata</taxon>
        <taxon>Craniata</taxon>
        <taxon>Vertebrata</taxon>
        <taxon>Euteleostomi</taxon>
        <taxon>Actinopterygii</taxon>
        <taxon>Neopterygii</taxon>
        <taxon>Teleostei</taxon>
        <taxon>Ostariophysi</taxon>
        <taxon>Siluriformes</taxon>
        <taxon>Ictaluridae</taxon>
        <taxon>Ameiurus</taxon>
    </lineage>
</organism>
<dbReference type="GO" id="GO:0006357">
    <property type="term" value="P:regulation of transcription by RNA polymerase II"/>
    <property type="evidence" value="ECO:0007669"/>
    <property type="project" value="TreeGrafter"/>
</dbReference>
<evidence type="ECO:0000313" key="3">
    <source>
        <dbReference type="EMBL" id="KAF4093821.1"/>
    </source>
</evidence>
<protein>
    <recommendedName>
        <fullName evidence="5">Calmodulin-binding transcription activator 1</fullName>
    </recommendedName>
</protein>
<evidence type="ECO:0008006" key="5">
    <source>
        <dbReference type="Google" id="ProtNLM"/>
    </source>
</evidence>
<dbReference type="PROSITE" id="PS50096">
    <property type="entry name" value="IQ"/>
    <property type="match status" value="1"/>
</dbReference>
<dbReference type="FunFam" id="1.25.40.20:FF:000165">
    <property type="entry name" value="calmodulin-binding transcription activator 1 isoform X2"/>
    <property type="match status" value="1"/>
</dbReference>
<keyword evidence="1" id="KW-0040">ANK repeat</keyword>
<feature type="compositionally biased region" description="Basic and acidic residues" evidence="2">
    <location>
        <begin position="336"/>
        <end position="348"/>
    </location>
</feature>
<evidence type="ECO:0000256" key="2">
    <source>
        <dbReference type="SAM" id="MobiDB-lite"/>
    </source>
</evidence>
<dbReference type="PANTHER" id="PTHR23335:SF11">
    <property type="entry name" value="CALMODULIN-BINDING TRANSCRIPTION ACTIVATOR 1"/>
    <property type="match status" value="1"/>
</dbReference>
<dbReference type="Pfam" id="PF12796">
    <property type="entry name" value="Ank_2"/>
    <property type="match status" value="1"/>
</dbReference>
<feature type="compositionally biased region" description="Gly residues" evidence="2">
    <location>
        <begin position="37"/>
        <end position="59"/>
    </location>
</feature>
<dbReference type="GO" id="GO:0003690">
    <property type="term" value="F:double-stranded DNA binding"/>
    <property type="evidence" value="ECO:0007669"/>
    <property type="project" value="TreeGrafter"/>
</dbReference>
<dbReference type="FunFam" id="1.20.5.190:FF:000038">
    <property type="entry name" value="calmodulin-binding transcription activator 1 isoform X2"/>
    <property type="match status" value="1"/>
</dbReference>
<sequence>MQHTDKEDNQFRMSILERLEQMERRMAEMSGQQQQQGSGGTSESGVTGGGGGGGGGEGRGNADQTQFSLGQSQSQGQAGSSFESRVVVVCEKMMNRACWAKSKHLIHSKTFRGMTLLHLAAAQGYANLIQTLIKWRTKHADSIDLELEVDPLNVDHFSCTPLMWACALGHTEAAVVLYKWDRRALAIPDSLGRLPLATARSRGHTKLAECLENLQREEQQQQQTPATNMPFSSSAESSTTEGWMNVWGSETASGIRGSNVTSSAPSANQDLRRPRSESSSFYNSESQGDAPLTKKHKPNPELHQARSSKPGSTPLGLGEQVHKSKTCPAKAARAGTVDKESGKGDKAQAKLGSACAGGRWSGRQTAGRRGPIGGLAKERLANRLRLREASGTGSVSELLVGQEDLENTGDLQLNMMTLAEHIIEATPDRIKSENFVATESANLDSVEVNSTMSWLATYLGDAERFLYSKPQACSTGLDSGHAGSRSESEGPFGKLGLPSPADWSAFLNVSHSKKERDVTQLALSDHEQRELYEAARQVQSTFRKYKGRPLREQQELAAAVIQRCYKKYKQLTWIALKYALYKKMTLAAILIQSKFRSYYEQKKFQQSRRAAMLIQQYYRSYKELGRHNSHSHAAAAAALVQHKLRSGLLTKRQDQAARKIMRFLLRCRHSPLMDHRLFKRGERTEKGQGT</sequence>
<gene>
    <name evidence="3" type="ORF">AMELA_G00006190</name>
</gene>
<dbReference type="PANTHER" id="PTHR23335">
    <property type="entry name" value="CALMODULIN-BINDING TRANSCRIPTION ACTIVATOR CAMTA"/>
    <property type="match status" value="1"/>
</dbReference>
<feature type="region of interest" description="Disordered" evidence="2">
    <location>
        <begin position="216"/>
        <end position="350"/>
    </location>
</feature>
<feature type="compositionally biased region" description="Low complexity" evidence="2">
    <location>
        <begin position="64"/>
        <end position="77"/>
    </location>
</feature>
<feature type="compositionally biased region" description="Polar residues" evidence="2">
    <location>
        <begin position="224"/>
        <end position="269"/>
    </location>
</feature>
<accession>A0A7J6BI72</accession>
<comment type="caution">
    <text evidence="3">The sequence shown here is derived from an EMBL/GenBank/DDBJ whole genome shotgun (WGS) entry which is preliminary data.</text>
</comment>
<dbReference type="AlphaFoldDB" id="A0A7J6BI72"/>
<proteinExistence type="predicted"/>
<dbReference type="SUPFAM" id="SSF48403">
    <property type="entry name" value="Ankyrin repeat"/>
    <property type="match status" value="1"/>
</dbReference>
<dbReference type="Proteomes" id="UP000593565">
    <property type="component" value="Unassembled WGS sequence"/>
</dbReference>
<name>A0A7J6BI72_AMEME</name>
<dbReference type="GO" id="GO:0005634">
    <property type="term" value="C:nucleus"/>
    <property type="evidence" value="ECO:0007669"/>
    <property type="project" value="TreeGrafter"/>
</dbReference>
<evidence type="ECO:0000313" key="4">
    <source>
        <dbReference type="Proteomes" id="UP000593565"/>
    </source>
</evidence>
<feature type="compositionally biased region" description="Low complexity" evidence="2">
    <location>
        <begin position="277"/>
        <end position="286"/>
    </location>
</feature>
<evidence type="ECO:0000256" key="1">
    <source>
        <dbReference type="PROSITE-ProRule" id="PRU00023"/>
    </source>
</evidence>
<reference evidence="3 4" key="1">
    <citation type="submission" date="2020-02" db="EMBL/GenBank/DDBJ databases">
        <title>A chromosome-scale genome assembly of the black bullhead catfish (Ameiurus melas).</title>
        <authorList>
            <person name="Wen M."/>
            <person name="Zham M."/>
            <person name="Cabau C."/>
            <person name="Klopp C."/>
            <person name="Donnadieu C."/>
            <person name="Roques C."/>
            <person name="Bouchez O."/>
            <person name="Lampietro C."/>
            <person name="Jouanno E."/>
            <person name="Herpin A."/>
            <person name="Louis A."/>
            <person name="Berthelot C."/>
            <person name="Parey E."/>
            <person name="Roest-Crollius H."/>
            <person name="Braasch I."/>
            <person name="Postlethwait J."/>
            <person name="Robinson-Rechavi M."/>
            <person name="Echchiki A."/>
            <person name="Begum T."/>
            <person name="Montfort J."/>
            <person name="Schartl M."/>
            <person name="Bobe J."/>
            <person name="Guiguen Y."/>
        </authorList>
    </citation>
    <scope>NUCLEOTIDE SEQUENCE [LARGE SCALE GENOMIC DNA]</scope>
    <source>
        <strain evidence="3">M_S1</strain>
        <tissue evidence="3">Blood</tissue>
    </source>
</reference>
<feature type="region of interest" description="Disordered" evidence="2">
    <location>
        <begin position="24"/>
        <end position="77"/>
    </location>
</feature>
<dbReference type="PROSITE" id="PS50088">
    <property type="entry name" value="ANK_REPEAT"/>
    <property type="match status" value="1"/>
</dbReference>
<keyword evidence="4" id="KW-1185">Reference proteome</keyword>
<feature type="repeat" description="ANK" evidence="1">
    <location>
        <begin position="112"/>
        <end position="134"/>
    </location>
</feature>
<dbReference type="InterPro" id="IPR036770">
    <property type="entry name" value="Ankyrin_rpt-contain_sf"/>
</dbReference>
<dbReference type="GO" id="GO:0003712">
    <property type="term" value="F:transcription coregulator activity"/>
    <property type="evidence" value="ECO:0007669"/>
    <property type="project" value="TreeGrafter"/>
</dbReference>